<keyword evidence="5" id="KW-0574">Periplasm</keyword>
<keyword evidence="6" id="KW-0560">Oxidoreductase</keyword>
<dbReference type="SUPFAM" id="SSF53706">
    <property type="entry name" value="Formate dehydrogenase/DMSO reductase, domains 1-3"/>
    <property type="match status" value="1"/>
</dbReference>
<organism evidence="11 12">
    <name type="scientific">Erwinia pyri</name>
    <dbReference type="NCBI Taxonomy" id="3062598"/>
    <lineage>
        <taxon>Bacteria</taxon>
        <taxon>Pseudomonadati</taxon>
        <taxon>Pseudomonadota</taxon>
        <taxon>Gammaproteobacteria</taxon>
        <taxon>Enterobacterales</taxon>
        <taxon>Erwiniaceae</taxon>
        <taxon>Erwinia</taxon>
    </lineage>
</organism>
<evidence type="ECO:0000256" key="3">
    <source>
        <dbReference type="ARBA" id="ARBA00022505"/>
    </source>
</evidence>
<dbReference type="PANTHER" id="PTHR43742:SF10">
    <property type="entry name" value="TRIMETHYLAMINE-N-OXIDE REDUCTASE 2"/>
    <property type="match status" value="1"/>
</dbReference>
<evidence type="ECO:0000259" key="8">
    <source>
        <dbReference type="Pfam" id="PF00384"/>
    </source>
</evidence>
<sequence length="780" mass="85712">MTATRAMHSSHWGAFSALNDNDALQITPFSGDPDPSPLLKNFENVLRHPIRLATPMVRRGWLENGPGPDDRRGADEYIAISWKQAYGLAAAELKRVAELAGPEAVFGGSYGWSSAGRFHHAQSQVHRFLNTTIGGYVRSVNSYSSGAASVILPHIVGDMNEIARRGVSWQEIAQHSEVVLSFGGLALKNSQVASGGLSEHTERGYMQQAARRGARFISVSPLASDLPDEAQGEWLAIRPGTDAALMLALLQILWQRKWSDEAFLADYCVGWDALVAYLNGEQDGQRRDAVWAAAICGVPAERIEALAEQLHGRRVIVSVAHSLQRAEHGEQPVWLGLVLAAALGQLGLPGGGYAYALGALGHYGKQHNLVSFPALPQGQNGIDRLIPVARIADMLLHPGEKFHYNGRTLTYPKIKLAWWAGGNPFHHHQDLARLRRAFSRLDTLIVHEIAWTATARHADLVLPATLTLEREDVGGAPTDRHLIAMQRVAQPYGEAKDDYSIFSELARRLGKEQAFTEGRSAREWQAHLYLQLQEKLELQGVTVPDFDAFWQQGVLELPQSDDAGRLMRNFRQDPQRHPLPTPSGKIEIYSARLASFDYADCPGHPVWLAPVQQPDAEHPFYLIANQPASRLHSQLDFGSFSVSEKRGGREVCRMHPRDAQQQGIAEGDTVEITNQRGTVLASVTLSEKVRTGVVQLPTGAWYDPIDPLAEKPICRHGNPNVLTLDIGTSSLSQGCTGQITVVQIQRYQGDPPEVRAFEPPVISDGRQAQKPTGSLLKPEA</sequence>
<evidence type="ECO:0000256" key="7">
    <source>
        <dbReference type="SAM" id="MobiDB-lite"/>
    </source>
</evidence>
<comment type="similarity">
    <text evidence="2">Belongs to the prokaryotic molybdopterin-containing oxidoreductase family.</text>
</comment>
<dbReference type="Gene3D" id="3.90.55.10">
    <property type="entry name" value="Dimethylsulfoxide Reductase, domain 3"/>
    <property type="match status" value="1"/>
</dbReference>
<dbReference type="CDD" id="cd02793">
    <property type="entry name" value="MopB_CT_DMSOR-BSOR-TMAOR"/>
    <property type="match status" value="1"/>
</dbReference>
<dbReference type="InterPro" id="IPR050612">
    <property type="entry name" value="Prok_Mopterin_Oxidored"/>
</dbReference>
<evidence type="ECO:0000259" key="9">
    <source>
        <dbReference type="Pfam" id="PF01568"/>
    </source>
</evidence>
<dbReference type="KEGG" id="epi:Q3V30_03105"/>
<evidence type="ECO:0000256" key="6">
    <source>
        <dbReference type="ARBA" id="ARBA00023002"/>
    </source>
</evidence>
<dbReference type="Gene3D" id="3.40.50.740">
    <property type="match status" value="1"/>
</dbReference>
<proteinExistence type="inferred from homology"/>
<keyword evidence="4" id="KW-0479">Metal-binding</keyword>
<feature type="region of interest" description="Disordered" evidence="7">
    <location>
        <begin position="752"/>
        <end position="780"/>
    </location>
</feature>
<dbReference type="InterPro" id="IPR041954">
    <property type="entry name" value="CT_DMSOR/BSOR/TMAOR"/>
</dbReference>
<keyword evidence="3" id="KW-0500">Molybdenum</keyword>
<gene>
    <name evidence="11" type="ORF">Q3V30_03105</name>
</gene>
<evidence type="ECO:0000313" key="11">
    <source>
        <dbReference type="EMBL" id="WLS79514.1"/>
    </source>
</evidence>
<feature type="domain" description="Molybdopterin oxidoreductase N-terminal" evidence="10">
    <location>
        <begin position="8"/>
        <end position="42"/>
    </location>
</feature>
<accession>A0AA50DK52</accession>
<dbReference type="InterPro" id="IPR006657">
    <property type="entry name" value="MoPterin_dinucl-bd_dom"/>
</dbReference>
<dbReference type="Proteomes" id="UP001228139">
    <property type="component" value="Chromosome"/>
</dbReference>
<dbReference type="Pfam" id="PF18364">
    <property type="entry name" value="Molybdopterin_N"/>
    <property type="match status" value="1"/>
</dbReference>
<reference evidence="11 12" key="1">
    <citation type="submission" date="2023-07" db="EMBL/GenBank/DDBJ databases">
        <title>Pathogenic bacteria of pear tree diseases.</title>
        <authorList>
            <person name="Zhang Z."/>
            <person name="He L."/>
            <person name="Huang R."/>
        </authorList>
    </citation>
    <scope>NUCLEOTIDE SEQUENCE [LARGE SCALE GENOMIC DNA]</scope>
    <source>
        <strain evidence="11 12">DE2</strain>
    </source>
</reference>
<dbReference type="GO" id="GO:0009061">
    <property type="term" value="P:anaerobic respiration"/>
    <property type="evidence" value="ECO:0007669"/>
    <property type="project" value="TreeGrafter"/>
</dbReference>
<evidence type="ECO:0000313" key="12">
    <source>
        <dbReference type="Proteomes" id="UP001228139"/>
    </source>
</evidence>
<dbReference type="AlphaFoldDB" id="A0AA50DK52"/>
<comment type="cofactor">
    <cofactor evidence="1">
        <name>Mo-bis(molybdopterin guanine dinucleotide)</name>
        <dbReference type="ChEBI" id="CHEBI:60539"/>
    </cofactor>
</comment>
<evidence type="ECO:0000256" key="4">
    <source>
        <dbReference type="ARBA" id="ARBA00022723"/>
    </source>
</evidence>
<dbReference type="Pfam" id="PF00384">
    <property type="entry name" value="Molybdopterin"/>
    <property type="match status" value="1"/>
</dbReference>
<dbReference type="EMBL" id="CP132353">
    <property type="protein sequence ID" value="WLS79514.1"/>
    <property type="molecule type" value="Genomic_DNA"/>
</dbReference>
<protein>
    <submittedName>
        <fullName evidence="11">Molybdopterin-dependent oxidoreductase</fullName>
    </submittedName>
</protein>
<dbReference type="RefSeq" id="WP_306210360.1">
    <property type="nucleotide sequence ID" value="NZ_CP132353.1"/>
</dbReference>
<feature type="domain" description="Molybdopterin dinucleotide-binding" evidence="9">
    <location>
        <begin position="620"/>
        <end position="735"/>
    </location>
</feature>
<dbReference type="GO" id="GO:0030288">
    <property type="term" value="C:outer membrane-bounded periplasmic space"/>
    <property type="evidence" value="ECO:0007669"/>
    <property type="project" value="TreeGrafter"/>
</dbReference>
<dbReference type="InterPro" id="IPR006656">
    <property type="entry name" value="Mopterin_OxRdtase"/>
</dbReference>
<evidence type="ECO:0000256" key="2">
    <source>
        <dbReference type="ARBA" id="ARBA00010312"/>
    </source>
</evidence>
<dbReference type="GO" id="GO:0043546">
    <property type="term" value="F:molybdopterin cofactor binding"/>
    <property type="evidence" value="ECO:0007669"/>
    <property type="project" value="InterPro"/>
</dbReference>
<dbReference type="GO" id="GO:0016491">
    <property type="term" value="F:oxidoreductase activity"/>
    <property type="evidence" value="ECO:0007669"/>
    <property type="project" value="UniProtKB-KW"/>
</dbReference>
<dbReference type="InterPro" id="IPR041460">
    <property type="entry name" value="Molybdopterin_N"/>
</dbReference>
<dbReference type="Gene3D" id="2.40.40.20">
    <property type="match status" value="1"/>
</dbReference>
<dbReference type="Gene3D" id="3.40.228.10">
    <property type="entry name" value="Dimethylsulfoxide Reductase, domain 2"/>
    <property type="match status" value="1"/>
</dbReference>
<evidence type="ECO:0000259" key="10">
    <source>
        <dbReference type="Pfam" id="PF18364"/>
    </source>
</evidence>
<keyword evidence="12" id="KW-1185">Reference proteome</keyword>
<evidence type="ECO:0000256" key="1">
    <source>
        <dbReference type="ARBA" id="ARBA00001942"/>
    </source>
</evidence>
<dbReference type="PROSITE" id="PS00932">
    <property type="entry name" value="MOLYBDOPTERIN_PROK_3"/>
    <property type="match status" value="1"/>
</dbReference>
<dbReference type="GO" id="GO:0009055">
    <property type="term" value="F:electron transfer activity"/>
    <property type="evidence" value="ECO:0007669"/>
    <property type="project" value="TreeGrafter"/>
</dbReference>
<dbReference type="InterPro" id="IPR006655">
    <property type="entry name" value="Mopterin_OxRdtase_prok_CS"/>
</dbReference>
<dbReference type="Pfam" id="PF01568">
    <property type="entry name" value="Molydop_binding"/>
    <property type="match status" value="1"/>
</dbReference>
<dbReference type="PANTHER" id="PTHR43742">
    <property type="entry name" value="TRIMETHYLAMINE-N-OXIDE REDUCTASE"/>
    <property type="match status" value="1"/>
</dbReference>
<dbReference type="InterPro" id="IPR009010">
    <property type="entry name" value="Asp_de-COase-like_dom_sf"/>
</dbReference>
<dbReference type="GO" id="GO:0030151">
    <property type="term" value="F:molybdenum ion binding"/>
    <property type="evidence" value="ECO:0007669"/>
    <property type="project" value="TreeGrafter"/>
</dbReference>
<feature type="domain" description="Molybdopterin oxidoreductase" evidence="8">
    <location>
        <begin position="51"/>
        <end position="507"/>
    </location>
</feature>
<dbReference type="SUPFAM" id="SSF50692">
    <property type="entry name" value="ADC-like"/>
    <property type="match status" value="1"/>
</dbReference>
<evidence type="ECO:0000256" key="5">
    <source>
        <dbReference type="ARBA" id="ARBA00022764"/>
    </source>
</evidence>
<name>A0AA50DK52_9GAMM</name>